<sequence>MGCAGDQATNCGGSNLLQLYNNPDLATKNTINSGFTYQGCMEEVLGRALSPTSIITSNLTIENFSMSVRHLDTSMLVLNTPTNASLRTNLTMDQYFSNQCNIPCISNNGQICGGPNAITLYAYAMSRRT</sequence>
<reference evidence="1" key="3">
    <citation type="submission" date="2016-07" db="EMBL/GenBank/DDBJ databases">
        <title>Evolution of pathogenesis and genome organization in the Tremellales.</title>
        <authorList>
            <person name="Cuomo C."/>
            <person name="Litvintseva A."/>
            <person name="Heitman J."/>
            <person name="Chen Y."/>
            <person name="Sun S."/>
            <person name="Springer D."/>
            <person name="Dromer F."/>
            <person name="Young S."/>
            <person name="Zeng Q."/>
            <person name="Chapman S."/>
            <person name="Gujja S."/>
            <person name="Saif S."/>
            <person name="Birren B."/>
        </authorList>
    </citation>
    <scope>NUCLEOTIDE SEQUENCE</scope>
    <source>
        <strain evidence="1">CBS 10737</strain>
    </source>
</reference>
<keyword evidence="3" id="KW-1185">Reference proteome</keyword>
<evidence type="ECO:0000313" key="3">
    <source>
        <dbReference type="Proteomes" id="UP000094020"/>
    </source>
</evidence>
<protein>
    <submittedName>
        <fullName evidence="1">Uncharacterized protein</fullName>
    </submittedName>
</protein>
<name>A0A1B9I1Z1_9TREE</name>
<proteinExistence type="predicted"/>
<dbReference type="KEGG" id="kpin:30172358"/>
<accession>A0A1B9I1Z1</accession>
<evidence type="ECO:0000313" key="1">
    <source>
        <dbReference type="EMBL" id="OCF49468.1"/>
    </source>
</evidence>
<reference evidence="1" key="1">
    <citation type="submission" date="2013-07" db="EMBL/GenBank/DDBJ databases">
        <title>The Genome Sequence of Cryptococcus pinus CBS10737.</title>
        <authorList>
            <consortium name="The Broad Institute Genome Sequencing Platform"/>
            <person name="Cuomo C."/>
            <person name="Litvintseva A."/>
            <person name="Chen Y."/>
            <person name="Heitman J."/>
            <person name="Sun S."/>
            <person name="Springer D."/>
            <person name="Dromer F."/>
            <person name="Young S.K."/>
            <person name="Zeng Q."/>
            <person name="Gargeya S."/>
            <person name="Fitzgerald M."/>
            <person name="Abouelleil A."/>
            <person name="Alvarado L."/>
            <person name="Berlin A.M."/>
            <person name="Chapman S.B."/>
            <person name="Dewar J."/>
            <person name="Goldberg J."/>
            <person name="Griggs A."/>
            <person name="Gujja S."/>
            <person name="Hansen M."/>
            <person name="Howarth C."/>
            <person name="Imamovic A."/>
            <person name="Larimer J."/>
            <person name="McCowan C."/>
            <person name="Murphy C."/>
            <person name="Pearson M."/>
            <person name="Priest M."/>
            <person name="Roberts A."/>
            <person name="Saif S."/>
            <person name="Shea T."/>
            <person name="Sykes S."/>
            <person name="Wortman J."/>
            <person name="Nusbaum C."/>
            <person name="Birren B."/>
        </authorList>
    </citation>
    <scope>NUCLEOTIDE SEQUENCE [LARGE SCALE GENOMIC DNA]</scope>
    <source>
        <strain evidence="1">CBS 10737</strain>
    </source>
</reference>
<dbReference type="STRING" id="1296096.A0A1B9I1Z1"/>
<reference evidence="2" key="2">
    <citation type="submission" date="2013-07" db="EMBL/GenBank/DDBJ databases">
        <authorList>
            <consortium name="The Broad Institute Genome Sequencing Platform"/>
            <person name="Cuomo C."/>
            <person name="Litvintseva A."/>
            <person name="Chen Y."/>
            <person name="Heitman J."/>
            <person name="Sun S."/>
            <person name="Springer D."/>
            <person name="Dromer F."/>
            <person name="Young S.K."/>
            <person name="Zeng Q."/>
            <person name="Gargeya S."/>
            <person name="Fitzgerald M."/>
            <person name="Abouelleil A."/>
            <person name="Alvarado L."/>
            <person name="Berlin A.M."/>
            <person name="Chapman S.B."/>
            <person name="Dewar J."/>
            <person name="Goldberg J."/>
            <person name="Griggs A."/>
            <person name="Gujja S."/>
            <person name="Hansen M."/>
            <person name="Howarth C."/>
            <person name="Imamovic A."/>
            <person name="Larimer J."/>
            <person name="McCowan C."/>
            <person name="Murphy C."/>
            <person name="Pearson M."/>
            <person name="Priest M."/>
            <person name="Roberts A."/>
            <person name="Saif S."/>
            <person name="Shea T."/>
            <person name="Sykes S."/>
            <person name="Wortman J."/>
            <person name="Nusbaum C."/>
            <person name="Birren B."/>
        </authorList>
    </citation>
    <scope>NUCLEOTIDE SEQUENCE</scope>
    <source>
        <strain evidence="2">CBS 10737</strain>
    </source>
</reference>
<evidence type="ECO:0000313" key="2">
    <source>
        <dbReference type="EMBL" id="WWC70479.1"/>
    </source>
</evidence>
<dbReference type="EMBL" id="CP144523">
    <property type="protein sequence ID" value="WWC70479.1"/>
    <property type="molecule type" value="Genomic_DNA"/>
</dbReference>
<dbReference type="Proteomes" id="UP000094020">
    <property type="component" value="Chromosome 5"/>
</dbReference>
<dbReference type="RefSeq" id="XP_019010687.1">
    <property type="nucleotide sequence ID" value="XM_019155729.1"/>
</dbReference>
<dbReference type="OrthoDB" id="5985073at2759"/>
<organism evidence="1">
    <name type="scientific">Kwoniella pini CBS 10737</name>
    <dbReference type="NCBI Taxonomy" id="1296096"/>
    <lineage>
        <taxon>Eukaryota</taxon>
        <taxon>Fungi</taxon>
        <taxon>Dikarya</taxon>
        <taxon>Basidiomycota</taxon>
        <taxon>Agaricomycotina</taxon>
        <taxon>Tremellomycetes</taxon>
        <taxon>Tremellales</taxon>
        <taxon>Cryptococcaceae</taxon>
        <taxon>Kwoniella</taxon>
    </lineage>
</organism>
<reference evidence="2" key="4">
    <citation type="submission" date="2024-02" db="EMBL/GenBank/DDBJ databases">
        <title>Comparative genomics of Cryptococcus and Kwoniella reveals pathogenesis evolution and contrasting modes of karyotype evolution via chromosome fusion or intercentromeric recombination.</title>
        <authorList>
            <person name="Coelho M.A."/>
            <person name="David-Palma M."/>
            <person name="Shea T."/>
            <person name="Bowers K."/>
            <person name="McGinley-Smith S."/>
            <person name="Mohammad A.W."/>
            <person name="Gnirke A."/>
            <person name="Yurkov A.M."/>
            <person name="Nowrousian M."/>
            <person name="Sun S."/>
            <person name="Cuomo C.A."/>
            <person name="Heitman J."/>
        </authorList>
    </citation>
    <scope>NUCLEOTIDE SEQUENCE</scope>
    <source>
        <strain evidence="2">CBS 10737</strain>
    </source>
</reference>
<dbReference type="GeneID" id="30172358"/>
<dbReference type="AlphaFoldDB" id="A0A1B9I1Z1"/>
<dbReference type="EMBL" id="KI894011">
    <property type="protein sequence ID" value="OCF49468.1"/>
    <property type="molecule type" value="Genomic_DNA"/>
</dbReference>
<gene>
    <name evidence="1" type="ORF">I206_03989</name>
    <name evidence="2" type="ORF">I206_104430</name>
</gene>